<dbReference type="Gene3D" id="1.25.40.20">
    <property type="entry name" value="Ankyrin repeat-containing domain"/>
    <property type="match status" value="1"/>
</dbReference>
<dbReference type="Proteomes" id="UP000261520">
    <property type="component" value="Unplaced"/>
</dbReference>
<evidence type="ECO:0000313" key="13">
    <source>
        <dbReference type="Ensembl" id="ENSPMGP00000012505.1"/>
    </source>
</evidence>
<dbReference type="PRINTS" id="PR01768">
    <property type="entry name" value="TRPVRECEPTOR"/>
</dbReference>
<keyword evidence="10" id="KW-0407">Ion channel</keyword>
<proteinExistence type="predicted"/>
<evidence type="ECO:0000313" key="14">
    <source>
        <dbReference type="Proteomes" id="UP000261520"/>
    </source>
</evidence>
<dbReference type="SUPFAM" id="SSF48403">
    <property type="entry name" value="Ankyrin repeat"/>
    <property type="match status" value="1"/>
</dbReference>
<evidence type="ECO:0000256" key="1">
    <source>
        <dbReference type="ARBA" id="ARBA00004651"/>
    </source>
</evidence>
<dbReference type="SMART" id="SM00248">
    <property type="entry name" value="ANK"/>
    <property type="match status" value="3"/>
</dbReference>
<dbReference type="InterPro" id="IPR008347">
    <property type="entry name" value="TrpV1-4"/>
</dbReference>
<dbReference type="GO" id="GO:0098703">
    <property type="term" value="P:calcium ion import across plasma membrane"/>
    <property type="evidence" value="ECO:0007669"/>
    <property type="project" value="TreeGrafter"/>
</dbReference>
<evidence type="ECO:0000256" key="12">
    <source>
        <dbReference type="SAM" id="Phobius"/>
    </source>
</evidence>
<evidence type="ECO:0000256" key="6">
    <source>
        <dbReference type="ARBA" id="ARBA00022737"/>
    </source>
</evidence>
<evidence type="ECO:0000256" key="4">
    <source>
        <dbReference type="ARBA" id="ARBA00022568"/>
    </source>
</evidence>
<keyword evidence="14" id="KW-1185">Reference proteome</keyword>
<keyword evidence="7" id="KW-0106">Calcium</keyword>
<evidence type="ECO:0000256" key="8">
    <source>
        <dbReference type="ARBA" id="ARBA00023043"/>
    </source>
</evidence>
<evidence type="ECO:0000256" key="9">
    <source>
        <dbReference type="ARBA" id="ARBA00023065"/>
    </source>
</evidence>
<dbReference type="InterPro" id="IPR024862">
    <property type="entry name" value="TRPV"/>
</dbReference>
<dbReference type="GO" id="GO:0005262">
    <property type="term" value="F:calcium channel activity"/>
    <property type="evidence" value="ECO:0007669"/>
    <property type="project" value="UniProtKB-KW"/>
</dbReference>
<keyword evidence="8 11" id="KW-0040">ANK repeat</keyword>
<feature type="transmembrane region" description="Helical" evidence="12">
    <location>
        <begin position="321"/>
        <end position="341"/>
    </location>
</feature>
<dbReference type="AlphaFoldDB" id="A0A3B4A6Z9"/>
<dbReference type="PANTHER" id="PTHR10582">
    <property type="entry name" value="TRANSIENT RECEPTOR POTENTIAL ION CHANNEL PROTEIN"/>
    <property type="match status" value="1"/>
</dbReference>
<keyword evidence="9" id="KW-0406">Ion transport</keyword>
<evidence type="ECO:0000256" key="10">
    <source>
        <dbReference type="ARBA" id="ARBA00023303"/>
    </source>
</evidence>
<comment type="subcellular location">
    <subcellularLocation>
        <location evidence="1">Cell membrane</location>
        <topology evidence="1">Multi-pass membrane protein</topology>
    </subcellularLocation>
</comment>
<organism evidence="13 14">
    <name type="scientific">Periophthalmus magnuspinnatus</name>
    <dbReference type="NCBI Taxonomy" id="409849"/>
    <lineage>
        <taxon>Eukaryota</taxon>
        <taxon>Metazoa</taxon>
        <taxon>Chordata</taxon>
        <taxon>Craniata</taxon>
        <taxon>Vertebrata</taxon>
        <taxon>Euteleostomi</taxon>
        <taxon>Actinopterygii</taxon>
        <taxon>Neopterygii</taxon>
        <taxon>Teleostei</taxon>
        <taxon>Neoteleostei</taxon>
        <taxon>Acanthomorphata</taxon>
        <taxon>Gobiaria</taxon>
        <taxon>Gobiiformes</taxon>
        <taxon>Gobioidei</taxon>
        <taxon>Gobiidae</taxon>
        <taxon>Oxudercinae</taxon>
        <taxon>Periophthalmus</taxon>
    </lineage>
</organism>
<keyword evidence="4" id="KW-0109">Calcium transport</keyword>
<sequence length="378" mass="43044">MDIEKQKEKLEEEDEEENDGLAWLLRIDSSDVAPSPMDTNITQCSTPISSDTLFLDTFIKRIALLVIAEKTGDLQKLVNAPYTDWCYKGQTALHVAIERRSLDHVKLLVEKGADVQAKANGKFFQQNEEFGFYFGELPLSLAACTNQPEVVSYLLDNPHRQADVTDRDSDGNTVLHALVVIADNSPENTDMIADMYDKILTEHHILHRDSPVRLEDIKNNQGLTPLKLAAKLGRIGLLKHMLHREFLDKESRPLSRKFTEWVYGPVHFSLYDTSSIDTDEDNSVLEIIVFGSKIPNRTEMLQLEPLCSLLKDKWERFASKLFLFNFLVYMVFLIIFTAVAINRKEGKVRHENVMTLDEEVSVQISVWPTAPVPHRGCS</sequence>
<reference evidence="13" key="2">
    <citation type="submission" date="2025-09" db="UniProtKB">
        <authorList>
            <consortium name="Ensembl"/>
        </authorList>
    </citation>
    <scope>IDENTIFICATION</scope>
</reference>
<evidence type="ECO:0000256" key="11">
    <source>
        <dbReference type="PROSITE-ProRule" id="PRU00023"/>
    </source>
</evidence>
<name>A0A3B4A6Z9_9GOBI</name>
<keyword evidence="12" id="KW-0472">Membrane</keyword>
<dbReference type="InterPro" id="IPR002110">
    <property type="entry name" value="Ankyrin_rpt"/>
</dbReference>
<dbReference type="GO" id="GO:0005886">
    <property type="term" value="C:plasma membrane"/>
    <property type="evidence" value="ECO:0007669"/>
    <property type="project" value="UniProtKB-SubCell"/>
</dbReference>
<feature type="repeat" description="ANK" evidence="11">
    <location>
        <begin position="88"/>
        <end position="120"/>
    </location>
</feature>
<dbReference type="PROSITE" id="PS50297">
    <property type="entry name" value="ANK_REP_REGION"/>
    <property type="match status" value="1"/>
</dbReference>
<evidence type="ECO:0000256" key="5">
    <source>
        <dbReference type="ARBA" id="ARBA00022673"/>
    </source>
</evidence>
<keyword evidence="12" id="KW-1133">Transmembrane helix</keyword>
<dbReference type="STRING" id="409849.ENSPMGP00000012505"/>
<accession>A0A3B4A6Z9</accession>
<dbReference type="PROSITE" id="PS50088">
    <property type="entry name" value="ANK_REPEAT"/>
    <property type="match status" value="1"/>
</dbReference>
<dbReference type="Pfam" id="PF12796">
    <property type="entry name" value="Ank_2"/>
    <property type="match status" value="1"/>
</dbReference>
<keyword evidence="3" id="KW-1003">Cell membrane</keyword>
<evidence type="ECO:0000256" key="3">
    <source>
        <dbReference type="ARBA" id="ARBA00022475"/>
    </source>
</evidence>
<dbReference type="PANTHER" id="PTHR10582:SF5">
    <property type="entry name" value="TRANSIENT RECEPTOR POTENTIAL CATION CHANNEL SUBFAMILY V MEMBER 2"/>
    <property type="match status" value="1"/>
</dbReference>
<keyword evidence="6" id="KW-0677">Repeat</keyword>
<keyword evidence="5" id="KW-0107">Calcium channel</keyword>
<evidence type="ECO:0000256" key="2">
    <source>
        <dbReference type="ARBA" id="ARBA00022448"/>
    </source>
</evidence>
<keyword evidence="12" id="KW-0812">Transmembrane</keyword>
<evidence type="ECO:0000256" key="7">
    <source>
        <dbReference type="ARBA" id="ARBA00022837"/>
    </source>
</evidence>
<reference evidence="13" key="1">
    <citation type="submission" date="2025-08" db="UniProtKB">
        <authorList>
            <consortium name="Ensembl"/>
        </authorList>
    </citation>
    <scope>IDENTIFICATION</scope>
</reference>
<dbReference type="Pfam" id="PF00023">
    <property type="entry name" value="Ank"/>
    <property type="match status" value="1"/>
</dbReference>
<dbReference type="InterPro" id="IPR036770">
    <property type="entry name" value="Ankyrin_rpt-contain_sf"/>
</dbReference>
<protein>
    <submittedName>
        <fullName evidence="13">Uncharacterized protein</fullName>
    </submittedName>
</protein>
<dbReference type="Ensembl" id="ENSPMGT00000013345.1">
    <property type="protein sequence ID" value="ENSPMGP00000012505.1"/>
    <property type="gene ID" value="ENSPMGG00000010315.1"/>
</dbReference>
<keyword evidence="2" id="KW-0813">Transport</keyword>